<organism evidence="2 3">
    <name type="scientific">Pseudooceanicola spongiae</name>
    <dbReference type="NCBI Taxonomy" id="2613965"/>
    <lineage>
        <taxon>Bacteria</taxon>
        <taxon>Pseudomonadati</taxon>
        <taxon>Pseudomonadota</taxon>
        <taxon>Alphaproteobacteria</taxon>
        <taxon>Rhodobacterales</taxon>
        <taxon>Paracoccaceae</taxon>
        <taxon>Pseudooceanicola</taxon>
    </lineage>
</organism>
<dbReference type="GO" id="GO:0003824">
    <property type="term" value="F:catalytic activity"/>
    <property type="evidence" value="ECO:0007669"/>
    <property type="project" value="InterPro"/>
</dbReference>
<accession>A0A7L9WIY6</accession>
<dbReference type="Proteomes" id="UP000594118">
    <property type="component" value="Chromosome"/>
</dbReference>
<proteinExistence type="predicted"/>
<gene>
    <name evidence="2" type="ORF">F3W81_03185</name>
</gene>
<evidence type="ECO:0000259" key="1">
    <source>
        <dbReference type="Pfam" id="PF02538"/>
    </source>
</evidence>
<sequence>MDGVKLQVLWSNLIGIVSEQACALQRNAFSPIVREAGDLSNALFDEQAHMVAQAVTGTLGHFFDITLLSPIFRGDRIIAYAGSTIHHSDIGGYGIGSGARDIHEEGLGILTMKLYEAGRPNETLFQIIRRNVPPPEALMGDLGAQVS</sequence>
<feature type="domain" description="Hydantoinase B/oxoprolinase" evidence="1">
    <location>
        <begin position="2"/>
        <end position="56"/>
    </location>
</feature>
<dbReference type="InterPro" id="IPR003692">
    <property type="entry name" value="Hydantoinase_B"/>
</dbReference>
<evidence type="ECO:0000313" key="2">
    <source>
        <dbReference type="EMBL" id="QOL79912.1"/>
    </source>
</evidence>
<dbReference type="AlphaFoldDB" id="A0A7L9WIY6"/>
<evidence type="ECO:0000313" key="3">
    <source>
        <dbReference type="Proteomes" id="UP000594118"/>
    </source>
</evidence>
<reference evidence="2 3" key="1">
    <citation type="submission" date="2019-10" db="EMBL/GenBank/DDBJ databases">
        <title>Pseudopuniceibacterium sp. HQ09 islated from Antarctica.</title>
        <authorList>
            <person name="Liao L."/>
            <person name="Su S."/>
            <person name="Chen B."/>
            <person name="Yu Y."/>
        </authorList>
    </citation>
    <scope>NUCLEOTIDE SEQUENCE [LARGE SCALE GENOMIC DNA]</scope>
    <source>
        <strain evidence="2 3">HQ09</strain>
    </source>
</reference>
<dbReference type="Pfam" id="PF02538">
    <property type="entry name" value="Hydantoinase_B"/>
    <property type="match status" value="2"/>
</dbReference>
<keyword evidence="3" id="KW-1185">Reference proteome</keyword>
<feature type="domain" description="Hydantoinase B/oxoprolinase" evidence="1">
    <location>
        <begin position="60"/>
        <end position="146"/>
    </location>
</feature>
<dbReference type="EMBL" id="CP045201">
    <property type="protein sequence ID" value="QOL79912.1"/>
    <property type="molecule type" value="Genomic_DNA"/>
</dbReference>
<dbReference type="KEGG" id="pshq:F3W81_03185"/>
<protein>
    <recommendedName>
        <fullName evidence="1">Hydantoinase B/oxoprolinase domain-containing protein</fullName>
    </recommendedName>
</protein>
<name>A0A7L9WIY6_9RHOB</name>